<feature type="region of interest" description="Disordered" evidence="1">
    <location>
        <begin position="834"/>
        <end position="991"/>
    </location>
</feature>
<feature type="region of interest" description="Disordered" evidence="1">
    <location>
        <begin position="241"/>
        <end position="300"/>
    </location>
</feature>
<evidence type="ECO:0000313" key="4">
    <source>
        <dbReference type="Proteomes" id="UP001194468"/>
    </source>
</evidence>
<dbReference type="Pfam" id="PF12828">
    <property type="entry name" value="PXB"/>
    <property type="match status" value="1"/>
</dbReference>
<feature type="compositionally biased region" description="Polar residues" evidence="1">
    <location>
        <begin position="902"/>
        <end position="917"/>
    </location>
</feature>
<name>A0AAD4C6V8_BOLED</name>
<dbReference type="SMART" id="SM00312">
    <property type="entry name" value="PX"/>
    <property type="match status" value="1"/>
</dbReference>
<accession>A0AAD4C6V8</accession>
<feature type="region of interest" description="Disordered" evidence="1">
    <location>
        <begin position="338"/>
        <end position="358"/>
    </location>
</feature>
<keyword evidence="4" id="KW-1185">Reference proteome</keyword>
<dbReference type="SUPFAM" id="SSF64268">
    <property type="entry name" value="PX domain"/>
    <property type="match status" value="1"/>
</dbReference>
<dbReference type="Gene3D" id="3.30.1520.10">
    <property type="entry name" value="Phox-like domain"/>
    <property type="match status" value="1"/>
</dbReference>
<reference evidence="3" key="2">
    <citation type="journal article" date="2020" name="Nat. Commun.">
        <title>Large-scale genome sequencing of mycorrhizal fungi provides insights into the early evolution of symbiotic traits.</title>
        <authorList>
            <person name="Miyauchi S."/>
            <person name="Kiss E."/>
            <person name="Kuo A."/>
            <person name="Drula E."/>
            <person name="Kohler A."/>
            <person name="Sanchez-Garcia M."/>
            <person name="Morin E."/>
            <person name="Andreopoulos B."/>
            <person name="Barry K.W."/>
            <person name="Bonito G."/>
            <person name="Buee M."/>
            <person name="Carver A."/>
            <person name="Chen C."/>
            <person name="Cichocki N."/>
            <person name="Clum A."/>
            <person name="Culley D."/>
            <person name="Crous P.W."/>
            <person name="Fauchery L."/>
            <person name="Girlanda M."/>
            <person name="Hayes R.D."/>
            <person name="Keri Z."/>
            <person name="LaButti K."/>
            <person name="Lipzen A."/>
            <person name="Lombard V."/>
            <person name="Magnuson J."/>
            <person name="Maillard F."/>
            <person name="Murat C."/>
            <person name="Nolan M."/>
            <person name="Ohm R.A."/>
            <person name="Pangilinan J."/>
            <person name="Pereira M.F."/>
            <person name="Perotto S."/>
            <person name="Peter M."/>
            <person name="Pfister S."/>
            <person name="Riley R."/>
            <person name="Sitrit Y."/>
            <person name="Stielow J.B."/>
            <person name="Szollosi G."/>
            <person name="Zifcakova L."/>
            <person name="Stursova M."/>
            <person name="Spatafora J.W."/>
            <person name="Tedersoo L."/>
            <person name="Vaario L.M."/>
            <person name="Yamada A."/>
            <person name="Yan M."/>
            <person name="Wang P."/>
            <person name="Xu J."/>
            <person name="Bruns T."/>
            <person name="Baldrian P."/>
            <person name="Vilgalys R."/>
            <person name="Dunand C."/>
            <person name="Henrissat B."/>
            <person name="Grigoriev I.V."/>
            <person name="Hibbett D."/>
            <person name="Nagy L.G."/>
            <person name="Martin F.M."/>
        </authorList>
    </citation>
    <scope>NUCLEOTIDE SEQUENCE</scope>
    <source>
        <strain evidence="3">BED1</strain>
    </source>
</reference>
<dbReference type="InterPro" id="IPR024555">
    <property type="entry name" value="PX-associated"/>
</dbReference>
<sequence length="1012" mass="113480">MSTRPPPPRRPLPPPPPTDLTPLRAHYLKKALVTLQIRSDLDDLTRAPSASTLAYLGPPFAPPQSPSPPLDLPFLKYIFRHFVLTFPFLAAAPDDFYSDKLQPFVDSVFARNLSSSLLLDDSDPQDPAPRKVIAKVERNLAMFITSAIKLDEPEDILRLSQADLQSLERAVDKRLARHSIRNSNFHVNIVSVRTVTERGRVRSHVHEEFLIRTTLSHDRHVCVSRRYGDFRTLVTELRKAHPDSITPSLPPKDRTAVDAHVSHTPLSPTNHSSDSLAHEPSLPGDFYASQSSEGQPLSRLSREKNRLTLRAYLHTLLATPPFSSSPVLRSFFFSGPTTLSPQEQEDARRREEADRVREQGRKEFAREIGARVDQLREAVRAVKGELVGRDGLSNVFAIIKVTPYVKQLPDNYQAVLEWARISLASTIFQTFVASDNSSETFASLKRVHGLMPYFLLKAALKISSPMGMVRTILDIFLAQPFGGRSLLQRMFTSSLTEEVRSLNTYIELVSAKIDSPVLCEKIRLFVHAPREIQETYRVDARLGHTHLLRAILMGSQEPVLPRSLAGRVDRAWRKWAAWMAERKRQGNGKVDESDSEEGPTDEEAWLFEDLRVLFKLYSRLRDREQLIALIFEGVTVELLKDIITIFYAPLAQVYRAANIAESLGDLQGFINDLIRTVEETEDLSQSDPSSTVQAFIDLVNRHEQYFYSFVHKVHSKGQAVFDNLMKWIERFLTAIREGIGASDLGGSGNKITLETLLPAGGEERAKIMEEVDKVVRWHYLNKITHEERLRSRFQRAQKSAKTDADAEDEATQVLINGIAGEFDFGDLVRANADELAAEESEEDTDEDSDDYEDGSDDDDTSDDDLSKSGAESNEIEQDKSLQTHSVHSSTIQPQMVAPLPSPGTSGLLRSQTLSSSVAPRPRSISIRSTKSMQQPSKRHPTVDTPPVPSLPVHLDKPLPPGPLAIPELDPSGDPHPPSRHPRKPRKKAAAMIQPPELIHIPTLLPIFVEMVC</sequence>
<evidence type="ECO:0000259" key="2">
    <source>
        <dbReference type="PROSITE" id="PS50195"/>
    </source>
</evidence>
<dbReference type="Pfam" id="PF12825">
    <property type="entry name" value="DUF3818"/>
    <property type="match status" value="1"/>
</dbReference>
<gene>
    <name evidence="3" type="ORF">L210DRAFT_956402</name>
</gene>
<feature type="compositionally biased region" description="Pro residues" evidence="1">
    <location>
        <begin position="1"/>
        <end position="19"/>
    </location>
</feature>
<feature type="domain" description="PX" evidence="2">
    <location>
        <begin position="187"/>
        <end position="339"/>
    </location>
</feature>
<feature type="region of interest" description="Disordered" evidence="1">
    <location>
        <begin position="1"/>
        <end position="20"/>
    </location>
</feature>
<dbReference type="InterPro" id="IPR047168">
    <property type="entry name" value="LEC1-like"/>
</dbReference>
<dbReference type="PANTHER" id="PTHR47185">
    <property type="entry name" value="PX DOMAIN-CONTAINING PROTEIN YPR097W"/>
    <property type="match status" value="1"/>
</dbReference>
<dbReference type="InterPro" id="IPR036871">
    <property type="entry name" value="PX_dom_sf"/>
</dbReference>
<feature type="compositionally biased region" description="Polar residues" evidence="1">
    <location>
        <begin position="925"/>
        <end position="935"/>
    </location>
</feature>
<proteinExistence type="predicted"/>
<dbReference type="CDD" id="cd06869">
    <property type="entry name" value="PX_UP2_fungi"/>
    <property type="match status" value="1"/>
</dbReference>
<dbReference type="PANTHER" id="PTHR47185:SF1">
    <property type="entry name" value="PX DOMAIN-CONTAINING PROTEIN YPR097W"/>
    <property type="match status" value="1"/>
</dbReference>
<comment type="caution">
    <text evidence="3">The sequence shown here is derived from an EMBL/GenBank/DDBJ whole genome shotgun (WGS) entry which is preliminary data.</text>
</comment>
<reference evidence="3" key="1">
    <citation type="submission" date="2019-10" db="EMBL/GenBank/DDBJ databases">
        <authorList>
            <consortium name="DOE Joint Genome Institute"/>
            <person name="Kuo A."/>
            <person name="Miyauchi S."/>
            <person name="Kiss E."/>
            <person name="Drula E."/>
            <person name="Kohler A."/>
            <person name="Sanchez-Garcia M."/>
            <person name="Andreopoulos B."/>
            <person name="Barry K.W."/>
            <person name="Bonito G."/>
            <person name="Buee M."/>
            <person name="Carver A."/>
            <person name="Chen C."/>
            <person name="Cichocki N."/>
            <person name="Clum A."/>
            <person name="Culley D."/>
            <person name="Crous P.W."/>
            <person name="Fauchery L."/>
            <person name="Girlanda M."/>
            <person name="Hayes R."/>
            <person name="Keri Z."/>
            <person name="LaButti K."/>
            <person name="Lipzen A."/>
            <person name="Lombard V."/>
            <person name="Magnuson J."/>
            <person name="Maillard F."/>
            <person name="Morin E."/>
            <person name="Murat C."/>
            <person name="Nolan M."/>
            <person name="Ohm R."/>
            <person name="Pangilinan J."/>
            <person name="Pereira M."/>
            <person name="Perotto S."/>
            <person name="Peter M."/>
            <person name="Riley R."/>
            <person name="Sitrit Y."/>
            <person name="Stielow B."/>
            <person name="Szollosi G."/>
            <person name="Zifcakova L."/>
            <person name="Stursova M."/>
            <person name="Spatafora J.W."/>
            <person name="Tedersoo L."/>
            <person name="Vaario L.-M."/>
            <person name="Yamada A."/>
            <person name="Yan M."/>
            <person name="Wang P."/>
            <person name="Xu J."/>
            <person name="Bruns T."/>
            <person name="Baldrian P."/>
            <person name="Vilgalys R."/>
            <person name="Henrissat B."/>
            <person name="Grigoriev I.V."/>
            <person name="Hibbett D."/>
            <person name="Nagy L.G."/>
            <person name="Martin F.M."/>
        </authorList>
    </citation>
    <scope>NUCLEOTIDE SEQUENCE</scope>
    <source>
        <strain evidence="3">BED1</strain>
    </source>
</reference>
<protein>
    <recommendedName>
        <fullName evidence="2">PX domain-containing protein</fullName>
    </recommendedName>
</protein>
<feature type="compositionally biased region" description="Basic and acidic residues" evidence="1">
    <location>
        <begin position="251"/>
        <end position="261"/>
    </location>
</feature>
<dbReference type="PROSITE" id="PS50195">
    <property type="entry name" value="PX"/>
    <property type="match status" value="1"/>
</dbReference>
<organism evidence="3 4">
    <name type="scientific">Boletus edulis BED1</name>
    <dbReference type="NCBI Taxonomy" id="1328754"/>
    <lineage>
        <taxon>Eukaryota</taxon>
        <taxon>Fungi</taxon>
        <taxon>Dikarya</taxon>
        <taxon>Basidiomycota</taxon>
        <taxon>Agaricomycotina</taxon>
        <taxon>Agaricomycetes</taxon>
        <taxon>Agaricomycetidae</taxon>
        <taxon>Boletales</taxon>
        <taxon>Boletineae</taxon>
        <taxon>Boletaceae</taxon>
        <taxon>Boletoideae</taxon>
        <taxon>Boletus</taxon>
    </lineage>
</organism>
<feature type="compositionally biased region" description="Acidic residues" evidence="1">
    <location>
        <begin position="835"/>
        <end position="863"/>
    </location>
</feature>
<dbReference type="EMBL" id="WHUW01000002">
    <property type="protein sequence ID" value="KAF8450739.1"/>
    <property type="molecule type" value="Genomic_DNA"/>
</dbReference>
<evidence type="ECO:0000313" key="3">
    <source>
        <dbReference type="EMBL" id="KAF8450739.1"/>
    </source>
</evidence>
<feature type="compositionally biased region" description="Basic residues" evidence="1">
    <location>
        <begin position="977"/>
        <end position="988"/>
    </location>
</feature>
<dbReference type="InterPro" id="IPR024554">
    <property type="entry name" value="LEC1-like_C"/>
</dbReference>
<dbReference type="Pfam" id="PF00787">
    <property type="entry name" value="PX"/>
    <property type="match status" value="1"/>
</dbReference>
<feature type="compositionally biased region" description="Polar residues" evidence="1">
    <location>
        <begin position="264"/>
        <end position="275"/>
    </location>
</feature>
<dbReference type="InterPro" id="IPR001683">
    <property type="entry name" value="PX_dom"/>
</dbReference>
<feature type="compositionally biased region" description="Basic and acidic residues" evidence="1">
    <location>
        <begin position="345"/>
        <end position="358"/>
    </location>
</feature>
<evidence type="ECO:0000256" key="1">
    <source>
        <dbReference type="SAM" id="MobiDB-lite"/>
    </source>
</evidence>
<dbReference type="GO" id="GO:0035091">
    <property type="term" value="F:phosphatidylinositol binding"/>
    <property type="evidence" value="ECO:0007669"/>
    <property type="project" value="InterPro"/>
</dbReference>
<feature type="compositionally biased region" description="Polar residues" evidence="1">
    <location>
        <begin position="882"/>
        <end position="893"/>
    </location>
</feature>
<dbReference type="Proteomes" id="UP001194468">
    <property type="component" value="Unassembled WGS sequence"/>
</dbReference>
<dbReference type="AlphaFoldDB" id="A0AAD4C6V8"/>